<dbReference type="OrthoDB" id="3250441at2759"/>
<reference evidence="1 2" key="1">
    <citation type="submission" date="2019-02" db="EMBL/GenBank/DDBJ databases">
        <title>Genome sequencing of the rare red list fungi Hericium alpestre (H. flagellum).</title>
        <authorList>
            <person name="Buettner E."/>
            <person name="Kellner H."/>
        </authorList>
    </citation>
    <scope>NUCLEOTIDE SEQUENCE [LARGE SCALE GENOMIC DNA]</scope>
    <source>
        <strain evidence="1 2">DSM 108284</strain>
    </source>
</reference>
<gene>
    <name evidence="1" type="ORF">EWM64_g10886</name>
</gene>
<accession>A0A4Y9ZEC3</accession>
<name>A0A4Y9ZEC3_9AGAM</name>
<comment type="caution">
    <text evidence="1">The sequence shown here is derived from an EMBL/GenBank/DDBJ whole genome shotgun (WGS) entry which is preliminary data.</text>
</comment>
<keyword evidence="2" id="KW-1185">Reference proteome</keyword>
<evidence type="ECO:0000313" key="2">
    <source>
        <dbReference type="Proteomes" id="UP000298061"/>
    </source>
</evidence>
<proteinExistence type="predicted"/>
<protein>
    <submittedName>
        <fullName evidence="1">Uncharacterized protein</fullName>
    </submittedName>
</protein>
<dbReference type="Proteomes" id="UP000298061">
    <property type="component" value="Unassembled WGS sequence"/>
</dbReference>
<feature type="non-terminal residue" evidence="1">
    <location>
        <position position="221"/>
    </location>
</feature>
<dbReference type="EMBL" id="SFCI01003273">
    <property type="protein sequence ID" value="TFY73125.1"/>
    <property type="molecule type" value="Genomic_DNA"/>
</dbReference>
<evidence type="ECO:0000313" key="1">
    <source>
        <dbReference type="EMBL" id="TFY73125.1"/>
    </source>
</evidence>
<sequence length="221" mass="24485">MFQDDLDNLDAIEPTSWMVQQASTLFDDASYLHGDQYARHESMSGTISRLLGGERFESLADGRITADEWAKIPTKNGKHAYFLAVGWKNELGVGLVAREDYDDIRRASNCPTILFSLASPFFRVQCAAFVDVVIAQPLTDWLSLEIGMPGVEDRIVRVARIFHALSKAVRALKAEYAALVPSLCSNLARLFPSLGLSEEDVKRAGPLVFTTRLDHPNDVPS</sequence>
<dbReference type="AlphaFoldDB" id="A0A4Y9ZEC3"/>
<organism evidence="1 2">
    <name type="scientific">Hericium alpestre</name>
    <dbReference type="NCBI Taxonomy" id="135208"/>
    <lineage>
        <taxon>Eukaryota</taxon>
        <taxon>Fungi</taxon>
        <taxon>Dikarya</taxon>
        <taxon>Basidiomycota</taxon>
        <taxon>Agaricomycotina</taxon>
        <taxon>Agaricomycetes</taxon>
        <taxon>Russulales</taxon>
        <taxon>Hericiaceae</taxon>
        <taxon>Hericium</taxon>
    </lineage>
</organism>